<dbReference type="InterPro" id="IPR002219">
    <property type="entry name" value="PKC_DAG/PE"/>
</dbReference>
<dbReference type="Pfam" id="PF00169">
    <property type="entry name" value="PH"/>
    <property type="match status" value="1"/>
</dbReference>
<dbReference type="Pfam" id="PF00780">
    <property type="entry name" value="CNH"/>
    <property type="match status" value="1"/>
</dbReference>
<comment type="caution">
    <text evidence="11">The sequence shown here is derived from an EMBL/GenBank/DDBJ whole genome shotgun (WGS) entry which is preliminary data.</text>
</comment>
<feature type="coiled-coil region" evidence="6">
    <location>
        <begin position="489"/>
        <end position="575"/>
    </location>
</feature>
<dbReference type="GO" id="GO:0031032">
    <property type="term" value="P:actomyosin structure organization"/>
    <property type="evidence" value="ECO:0007669"/>
    <property type="project" value="TreeGrafter"/>
</dbReference>
<feature type="coiled-coil region" evidence="6">
    <location>
        <begin position="323"/>
        <end position="458"/>
    </location>
</feature>
<comment type="catalytic activity">
    <reaction evidence="4">
        <text>L-threonyl-[protein] + ATP = O-phospho-L-threonyl-[protein] + ADP + H(+)</text>
        <dbReference type="Rhea" id="RHEA:46608"/>
        <dbReference type="Rhea" id="RHEA-COMP:11060"/>
        <dbReference type="Rhea" id="RHEA-COMP:11605"/>
        <dbReference type="ChEBI" id="CHEBI:15378"/>
        <dbReference type="ChEBI" id="CHEBI:30013"/>
        <dbReference type="ChEBI" id="CHEBI:30616"/>
        <dbReference type="ChEBI" id="CHEBI:61977"/>
        <dbReference type="ChEBI" id="CHEBI:456216"/>
        <dbReference type="EC" id="2.7.11.1"/>
    </reaction>
</comment>
<dbReference type="GO" id="GO:0046872">
    <property type="term" value="F:metal ion binding"/>
    <property type="evidence" value="ECO:0007669"/>
    <property type="project" value="UniProtKB-KW"/>
</dbReference>
<feature type="region of interest" description="Disordered" evidence="7">
    <location>
        <begin position="772"/>
        <end position="804"/>
    </location>
</feature>
<feature type="region of interest" description="Disordered" evidence="7">
    <location>
        <begin position="1398"/>
        <end position="1449"/>
    </location>
</feature>
<evidence type="ECO:0000256" key="7">
    <source>
        <dbReference type="SAM" id="MobiDB-lite"/>
    </source>
</evidence>
<evidence type="ECO:0000256" key="6">
    <source>
        <dbReference type="SAM" id="Coils"/>
    </source>
</evidence>
<organism evidence="11 12">
    <name type="scientific">Meganyctiphanes norvegica</name>
    <name type="common">Northern krill</name>
    <name type="synonym">Thysanopoda norvegica</name>
    <dbReference type="NCBI Taxonomy" id="48144"/>
    <lineage>
        <taxon>Eukaryota</taxon>
        <taxon>Metazoa</taxon>
        <taxon>Ecdysozoa</taxon>
        <taxon>Arthropoda</taxon>
        <taxon>Crustacea</taxon>
        <taxon>Multicrustacea</taxon>
        <taxon>Malacostraca</taxon>
        <taxon>Eumalacostraca</taxon>
        <taxon>Eucarida</taxon>
        <taxon>Euphausiacea</taxon>
        <taxon>Euphausiidae</taxon>
        <taxon>Meganyctiphanes</taxon>
    </lineage>
</organism>
<dbReference type="EMBL" id="CAXKWB010005218">
    <property type="protein sequence ID" value="CAL4077327.1"/>
    <property type="molecule type" value="Genomic_DNA"/>
</dbReference>
<dbReference type="SMART" id="SM00036">
    <property type="entry name" value="CNH"/>
    <property type="match status" value="1"/>
</dbReference>
<evidence type="ECO:0000256" key="1">
    <source>
        <dbReference type="ARBA" id="ARBA00022553"/>
    </source>
</evidence>
<evidence type="ECO:0000256" key="4">
    <source>
        <dbReference type="ARBA" id="ARBA00047899"/>
    </source>
</evidence>
<evidence type="ECO:0000313" key="11">
    <source>
        <dbReference type="EMBL" id="CAL4077327.1"/>
    </source>
</evidence>
<dbReference type="Proteomes" id="UP001497623">
    <property type="component" value="Unassembled WGS sequence"/>
</dbReference>
<dbReference type="PROSITE" id="PS50219">
    <property type="entry name" value="CNH"/>
    <property type="match status" value="1"/>
</dbReference>
<dbReference type="InterPro" id="IPR050839">
    <property type="entry name" value="Rho-assoc_Ser/Thr_Kinase"/>
</dbReference>
<proteinExistence type="predicted"/>
<comment type="catalytic activity">
    <reaction evidence="5">
        <text>L-seryl-[protein] + ATP = O-phospho-L-seryl-[protein] + ADP + H(+)</text>
        <dbReference type="Rhea" id="RHEA:17989"/>
        <dbReference type="Rhea" id="RHEA-COMP:9863"/>
        <dbReference type="Rhea" id="RHEA-COMP:11604"/>
        <dbReference type="ChEBI" id="CHEBI:15378"/>
        <dbReference type="ChEBI" id="CHEBI:29999"/>
        <dbReference type="ChEBI" id="CHEBI:30616"/>
        <dbReference type="ChEBI" id="CHEBI:83421"/>
        <dbReference type="ChEBI" id="CHEBI:456216"/>
        <dbReference type="EC" id="2.7.11.1"/>
    </reaction>
</comment>
<feature type="non-terminal residue" evidence="11">
    <location>
        <position position="1449"/>
    </location>
</feature>
<evidence type="ECO:0000256" key="5">
    <source>
        <dbReference type="ARBA" id="ARBA00048679"/>
    </source>
</evidence>
<keyword evidence="12" id="KW-1185">Reference proteome</keyword>
<protein>
    <recommendedName>
        <fullName evidence="13">Non-specific serine/threonine protein kinase</fullName>
    </recommendedName>
</protein>
<dbReference type="SMART" id="SM00233">
    <property type="entry name" value="PH"/>
    <property type="match status" value="1"/>
</dbReference>
<dbReference type="CDD" id="cd20814">
    <property type="entry name" value="CRIK"/>
    <property type="match status" value="1"/>
</dbReference>
<feature type="domain" description="PH" evidence="8">
    <location>
        <begin position="905"/>
        <end position="1021"/>
    </location>
</feature>
<feature type="compositionally biased region" description="Low complexity" evidence="7">
    <location>
        <begin position="1410"/>
        <end position="1427"/>
    </location>
</feature>
<dbReference type="SMART" id="SM00109">
    <property type="entry name" value="C1"/>
    <property type="match status" value="1"/>
</dbReference>
<feature type="compositionally biased region" description="Polar residues" evidence="7">
    <location>
        <begin position="774"/>
        <end position="788"/>
    </location>
</feature>
<dbReference type="PROSITE" id="PS50003">
    <property type="entry name" value="PH_DOMAIN"/>
    <property type="match status" value="1"/>
</dbReference>
<sequence length="1449" mass="163968">ISKKWKINPPYSISIKIEIYDLEEENASINSIHAEAIEYIKTTEMSYMKAKSEIVALKKSITNKERELSTSIRESRIAETAQKQPCPGDCPAALKFSETIGNVEEKLESQSQKFRESAKAQKLELSRLEEKIGLLEQENSKLEKNVYEINEKYAQSQDKLMASEKMLKNKTNQILSEKEECVQALEQALKSEKNEVNELKKQILDVSSRHNDTVASLESRESFYTTKESQWEDRLKEMEKELQENTNEKLIIHNKLQEANSKEEKQALKINELEKVLSRLDQSLVALEAKKSSSETSEETFMAKIQMLETQLDSAKESHGHDKEKLKENNDKLKKCERELSDAKLDMRVAARETKSLKDSISYQKDRNRELNQRMKEEEEAHQKVIKSTEELKTNIASLEATIKVKENEIQKIKESQKSTLETVDEKVKKVSEARKETDDVNKKLQEARHQIDSLREIKAPDLVPRKKTFDIRTAVMRFVRKAMNGHLIGQLKEVCQVQDEQLEELELQKDKLNKKDEEKGGLQKEMDRINGELRTSRVAINEEKSLKLFQEKRVKDLETRLSSFEEENDQQIQRLTDQLSDRDKIMLDLHEQIQSLESELSESFGKTRTLEHELAILNGKVSMIEEEATGHITHIHSLKESNFKLTEGLEEAITKGETYKKKIEELERCFGEQKVVFDDEKVRMKATMSQQTKLIDFLQAKTDNQPKKKKTLSEKIFGKDNKENASTFTMPHQYRELEDMLAKQQRKTRSVEDQLDKARAEIVALRANGATLEKNTPSMNRTSSSGPKTPMPHKTPQNNRYDPMASPFVRQSSSRQHRMRHNIPHKFQSSLLMKASKCSGCLDSIPFARNASKCMECGITAHTKCADELPSTCGLPIAYAEHYSSAWNAKSPIKYSQSYGIENNTQLYSWLKIPKQGKAVWENRFVRLEGSDVCIYEVEPPSGMEPVKTINLSQPGHCTSIVSAVQISELPNFASSDLPYVLKINIRAKTSQGTSDVIYLKTNNFEEKQKWVVALEAVASTNNEDEAMDGGINEQIEIKSILTLDGPSPLDVKTVVYLDDKTILVGATEGLYSFQILEAGNMKSRARIEGLNDIHQILLVNDVGVALFIAGHDNLVFMTDIRSLTCAAEASALTKPDINPVRVDPLQGCHLLAAGSTKSGETFMCAAATDRVSILMWNSADEKGGFKVCRQYSPQEPCSCFHFTTASLIVGAERFYEIDLRTFTIEEFLDESDTTLAYAVYGLTQRSSYPLAIIQVSSAGKREEYLLCFHDLGVFVDPNGCRSREHDIKFTSLPVDIVYLHPYLYVFQQNMVEVVEIRQDSFTKISSDADSDSDTNMNAVRMVTQKLSKPAYLGTLLDSSRILCATRGFKKLEILTVKAAFLDDSDLSTDWGSMPSIPAGPYGRDESDTISIGSSSSLEASERAAAPNKRAQFGKSSASLAKRSKIGL</sequence>
<dbReference type="InterPro" id="IPR001180">
    <property type="entry name" value="CNH_dom"/>
</dbReference>
<dbReference type="Pfam" id="PF00130">
    <property type="entry name" value="C1_1"/>
    <property type="match status" value="1"/>
</dbReference>
<gene>
    <name evidence="11" type="ORF">MNOR_LOCUS10378</name>
</gene>
<keyword evidence="3" id="KW-0862">Zinc</keyword>
<evidence type="ECO:0000313" key="12">
    <source>
        <dbReference type="Proteomes" id="UP001497623"/>
    </source>
</evidence>
<accession>A0AAV2QEP2</accession>
<dbReference type="InterPro" id="IPR011993">
    <property type="entry name" value="PH-like_dom_sf"/>
</dbReference>
<evidence type="ECO:0000256" key="2">
    <source>
        <dbReference type="ARBA" id="ARBA00022723"/>
    </source>
</evidence>
<dbReference type="PROSITE" id="PS50081">
    <property type="entry name" value="ZF_DAG_PE_2"/>
    <property type="match status" value="1"/>
</dbReference>
<dbReference type="PANTHER" id="PTHR22988:SF71">
    <property type="entry name" value="CITRON RHO-INTERACTING KINASE"/>
    <property type="match status" value="1"/>
</dbReference>
<keyword evidence="6" id="KW-0175">Coiled coil</keyword>
<evidence type="ECO:0000259" key="10">
    <source>
        <dbReference type="PROSITE" id="PS50219"/>
    </source>
</evidence>
<dbReference type="InterPro" id="IPR046349">
    <property type="entry name" value="C1-like_sf"/>
</dbReference>
<feature type="domain" description="Phorbol-ester/DAG-type" evidence="9">
    <location>
        <begin position="825"/>
        <end position="874"/>
    </location>
</feature>
<evidence type="ECO:0000259" key="9">
    <source>
        <dbReference type="PROSITE" id="PS50081"/>
    </source>
</evidence>
<dbReference type="Gene3D" id="3.30.60.20">
    <property type="match status" value="1"/>
</dbReference>
<dbReference type="GO" id="GO:0004674">
    <property type="term" value="F:protein serine/threonine kinase activity"/>
    <property type="evidence" value="ECO:0007669"/>
    <property type="project" value="UniProtKB-EC"/>
</dbReference>
<feature type="coiled-coil region" evidence="6">
    <location>
        <begin position="111"/>
        <end position="290"/>
    </location>
</feature>
<dbReference type="GO" id="GO:0005856">
    <property type="term" value="C:cytoskeleton"/>
    <property type="evidence" value="ECO:0007669"/>
    <property type="project" value="TreeGrafter"/>
</dbReference>
<evidence type="ECO:0000259" key="8">
    <source>
        <dbReference type="PROSITE" id="PS50003"/>
    </source>
</evidence>
<name>A0AAV2QEP2_MEGNR</name>
<evidence type="ECO:0000256" key="3">
    <source>
        <dbReference type="ARBA" id="ARBA00022833"/>
    </source>
</evidence>
<keyword evidence="1" id="KW-0597">Phosphoprotein</keyword>
<dbReference type="SUPFAM" id="SSF50729">
    <property type="entry name" value="PH domain-like"/>
    <property type="match status" value="1"/>
</dbReference>
<dbReference type="PANTHER" id="PTHR22988">
    <property type="entry name" value="MYOTONIC DYSTROPHY S/T KINASE-RELATED"/>
    <property type="match status" value="1"/>
</dbReference>
<dbReference type="SUPFAM" id="SSF57889">
    <property type="entry name" value="Cysteine-rich domain"/>
    <property type="match status" value="1"/>
</dbReference>
<reference evidence="11 12" key="1">
    <citation type="submission" date="2024-05" db="EMBL/GenBank/DDBJ databases">
        <authorList>
            <person name="Wallberg A."/>
        </authorList>
    </citation>
    <scope>NUCLEOTIDE SEQUENCE [LARGE SCALE GENOMIC DNA]</scope>
</reference>
<dbReference type="Gene3D" id="2.30.29.30">
    <property type="entry name" value="Pleckstrin-homology domain (PH domain)/Phosphotyrosine-binding domain (PTB)"/>
    <property type="match status" value="1"/>
</dbReference>
<keyword evidence="2" id="KW-0479">Metal-binding</keyword>
<dbReference type="GO" id="GO:0005737">
    <property type="term" value="C:cytoplasm"/>
    <property type="evidence" value="ECO:0007669"/>
    <property type="project" value="TreeGrafter"/>
</dbReference>
<feature type="domain" description="CNH" evidence="10">
    <location>
        <begin position="1050"/>
        <end position="1342"/>
    </location>
</feature>
<evidence type="ECO:0008006" key="13">
    <source>
        <dbReference type="Google" id="ProtNLM"/>
    </source>
</evidence>
<feature type="non-terminal residue" evidence="11">
    <location>
        <position position="1"/>
    </location>
</feature>
<dbReference type="InterPro" id="IPR001849">
    <property type="entry name" value="PH_domain"/>
</dbReference>
<dbReference type="PROSITE" id="PS00479">
    <property type="entry name" value="ZF_DAG_PE_1"/>
    <property type="match status" value="1"/>
</dbReference>